<sequence>MIKDATYLAGLIRNNEMSPIEALDEMYKKAKKHEKLNAFVELDINKAKKSLESSGQLLKNNPFYGVPFPLKDLGQNKQGFHQTMGSKLFKKNITNQTNHYVSRIEQAGFIPFGVTTAPEYGFKNVTDSELHGDTLNPLDLERYSGGSSGGAASVVASGISPIAGASDGGGSIRIPASFTGLIGMKPSRGKIVTGPDGYRDWQGASVNFILGVSIRDTKKMLRILKPNKQFSPFNQPKASLPVVNRPLRIAVCTTSPVGNQVSEEAILAVHNAATFLESLGHTVEVIDYPVDGLGLINSYYQMNGGETANMMNHISKKFDRELVKEDMELMTWTIYQYGKKLSAADYADSFNIWDQSAVIMEELFETYDLFLSPTATTIAPKVIDDLQSADIRNRMNHAEFQTKTELDRLIYEMFEKSLWITPYTQLANLTGQPAISLPTHMTEKENLPIGVQLMASKGNDSLLLEVGKWFEELHKLFIPDVYK</sequence>
<proteinExistence type="inferred from homology"/>
<keyword evidence="4" id="KW-1185">Reference proteome</keyword>
<dbReference type="InterPro" id="IPR000120">
    <property type="entry name" value="Amidase"/>
</dbReference>
<dbReference type="NCBIfam" id="NF005099">
    <property type="entry name" value="PRK06529.1"/>
    <property type="match status" value="1"/>
</dbReference>
<dbReference type="GO" id="GO:0019874">
    <property type="term" value="F:6-aminohexanoate-cyclic-dimer hydrolase activity"/>
    <property type="evidence" value="ECO:0007669"/>
    <property type="project" value="UniProtKB-EC"/>
</dbReference>
<evidence type="ECO:0000313" key="3">
    <source>
        <dbReference type="EMBL" id="SLM86748.1"/>
    </source>
</evidence>
<dbReference type="EMBL" id="FWFD01000015">
    <property type="protein sequence ID" value="SLM86748.1"/>
    <property type="molecule type" value="Genomic_DNA"/>
</dbReference>
<dbReference type="PANTHER" id="PTHR11895:SF7">
    <property type="entry name" value="GLUTAMYL-TRNA(GLN) AMIDOTRANSFERASE SUBUNIT A, MITOCHONDRIAL"/>
    <property type="match status" value="1"/>
</dbReference>
<dbReference type="InterPro" id="IPR036928">
    <property type="entry name" value="AS_sf"/>
</dbReference>
<evidence type="ECO:0000259" key="2">
    <source>
        <dbReference type="Pfam" id="PF01425"/>
    </source>
</evidence>
<name>A0A1X6WR65_9ENTE</name>
<dbReference type="SUPFAM" id="SSF75304">
    <property type="entry name" value="Amidase signature (AS) enzymes"/>
    <property type="match status" value="1"/>
</dbReference>
<feature type="domain" description="Amidase" evidence="2">
    <location>
        <begin position="21"/>
        <end position="464"/>
    </location>
</feature>
<evidence type="ECO:0000313" key="4">
    <source>
        <dbReference type="Proteomes" id="UP000195918"/>
    </source>
</evidence>
<gene>
    <name evidence="3" type="ORF">FM121_11675</name>
</gene>
<comment type="similarity">
    <text evidence="1">Belongs to the amidase family.</text>
</comment>
<dbReference type="InterPro" id="IPR020556">
    <property type="entry name" value="Amidase_CS"/>
</dbReference>
<dbReference type="Gene3D" id="3.90.1300.10">
    <property type="entry name" value="Amidase signature (AS) domain"/>
    <property type="match status" value="1"/>
</dbReference>
<accession>A0A1X6WR65</accession>
<dbReference type="Pfam" id="PF01425">
    <property type="entry name" value="Amidase"/>
    <property type="match status" value="1"/>
</dbReference>
<dbReference type="EC" id="3.5.2.12" evidence="3"/>
<dbReference type="InterPro" id="IPR023631">
    <property type="entry name" value="Amidase_dom"/>
</dbReference>
<dbReference type="PROSITE" id="PS00571">
    <property type="entry name" value="AMIDASES"/>
    <property type="match status" value="1"/>
</dbReference>
<dbReference type="OrthoDB" id="9811471at2"/>
<organism evidence="3 4">
    <name type="scientific">Vagococcus fluvialis bH819</name>
    <dbReference type="NCBI Taxonomy" id="1255619"/>
    <lineage>
        <taxon>Bacteria</taxon>
        <taxon>Bacillati</taxon>
        <taxon>Bacillota</taxon>
        <taxon>Bacilli</taxon>
        <taxon>Lactobacillales</taxon>
        <taxon>Enterococcaceae</taxon>
        <taxon>Vagococcus</taxon>
    </lineage>
</organism>
<dbReference type="Proteomes" id="UP000195918">
    <property type="component" value="Unassembled WGS sequence"/>
</dbReference>
<dbReference type="AlphaFoldDB" id="A0A1X6WR65"/>
<protein>
    <submittedName>
        <fullName evidence="3">6-aminohexanoate-cyclic-dimer hydrolase</fullName>
        <ecNumber evidence="3">3.5.2.12</ecNumber>
    </submittedName>
</protein>
<reference evidence="4" key="1">
    <citation type="submission" date="2017-02" db="EMBL/GenBank/DDBJ databases">
        <authorList>
            <person name="Dridi B."/>
        </authorList>
    </citation>
    <scope>NUCLEOTIDE SEQUENCE [LARGE SCALE GENOMIC DNA]</scope>
    <source>
        <strain evidence="4">bH819</strain>
    </source>
</reference>
<dbReference type="PANTHER" id="PTHR11895">
    <property type="entry name" value="TRANSAMIDASE"/>
    <property type="match status" value="1"/>
</dbReference>
<evidence type="ECO:0000256" key="1">
    <source>
        <dbReference type="ARBA" id="ARBA00009199"/>
    </source>
</evidence>
<keyword evidence="3" id="KW-0378">Hydrolase</keyword>